<dbReference type="EMBL" id="MBDO02000147">
    <property type="protein sequence ID" value="RLN61664.1"/>
    <property type="molecule type" value="Genomic_DNA"/>
</dbReference>
<feature type="region of interest" description="Disordered" evidence="2">
    <location>
        <begin position="187"/>
        <end position="206"/>
    </location>
</feature>
<evidence type="ECO:0000256" key="1">
    <source>
        <dbReference type="ARBA" id="ARBA00022679"/>
    </source>
</evidence>
<evidence type="ECO:0000313" key="6">
    <source>
        <dbReference type="Proteomes" id="UP000284657"/>
    </source>
</evidence>
<dbReference type="OrthoDB" id="671439at2759"/>
<organism evidence="4 5">
    <name type="scientific">Phytophthora kernoviae</name>
    <dbReference type="NCBI Taxonomy" id="325452"/>
    <lineage>
        <taxon>Eukaryota</taxon>
        <taxon>Sar</taxon>
        <taxon>Stramenopiles</taxon>
        <taxon>Oomycota</taxon>
        <taxon>Peronosporomycetes</taxon>
        <taxon>Peronosporales</taxon>
        <taxon>Peronosporaceae</taxon>
        <taxon>Phytophthora</taxon>
    </lineage>
</organism>
<evidence type="ECO:0000256" key="2">
    <source>
        <dbReference type="SAM" id="MobiDB-lite"/>
    </source>
</evidence>
<feature type="region of interest" description="Disordered" evidence="2">
    <location>
        <begin position="533"/>
        <end position="560"/>
    </location>
</feature>
<name>A0A3F2RPF8_9STRA</name>
<dbReference type="Pfam" id="PF02458">
    <property type="entry name" value="Transferase"/>
    <property type="match status" value="2"/>
</dbReference>
<dbReference type="Proteomes" id="UP000284657">
    <property type="component" value="Unassembled WGS sequence"/>
</dbReference>
<evidence type="ECO:0000313" key="4">
    <source>
        <dbReference type="EMBL" id="RLN61664.1"/>
    </source>
</evidence>
<dbReference type="InterPro" id="IPR023213">
    <property type="entry name" value="CAT-like_dom_sf"/>
</dbReference>
<comment type="caution">
    <text evidence="4">The sequence shown here is derived from an EMBL/GenBank/DDBJ whole genome shotgun (WGS) entry which is preliminary data.</text>
</comment>
<protein>
    <submittedName>
        <fullName evidence="4">Uncharacterized protein</fullName>
    </submittedName>
</protein>
<dbReference type="InterPro" id="IPR050317">
    <property type="entry name" value="Plant_Fungal_Acyltransferase"/>
</dbReference>
<proteinExistence type="predicted"/>
<dbReference type="AlphaFoldDB" id="A0A3F2RPF8"/>
<dbReference type="PANTHER" id="PTHR31642:SF310">
    <property type="entry name" value="FATTY ALCOHOL:CAFFEOYL-COA ACYLTRANSFERASE"/>
    <property type="match status" value="1"/>
</dbReference>
<reference evidence="5 6" key="1">
    <citation type="submission" date="2018-07" db="EMBL/GenBank/DDBJ databases">
        <title>Genome sequencing of oomycete isolates from Chile give support for New Zealand origin for Phytophthora kernoviae and make available the first Nothophytophthora sp. genome.</title>
        <authorList>
            <person name="Studholme D.J."/>
            <person name="Sanfuentes E."/>
            <person name="Panda P."/>
            <person name="Hill R."/>
            <person name="Sambles C."/>
            <person name="Grant M."/>
            <person name="Williams N.M."/>
            <person name="Mcdougal R.L."/>
        </authorList>
    </citation>
    <scope>NUCLEOTIDE SEQUENCE [LARGE SCALE GENOMIC DNA]</scope>
    <source>
        <strain evidence="4">Chile6</strain>
        <strain evidence="3">Chile7</strain>
    </source>
</reference>
<dbReference type="Proteomes" id="UP000277300">
    <property type="component" value="Unassembled WGS sequence"/>
</dbReference>
<dbReference type="Gene3D" id="3.30.559.10">
    <property type="entry name" value="Chloramphenicol acetyltransferase-like domain"/>
    <property type="match status" value="4"/>
</dbReference>
<evidence type="ECO:0000313" key="3">
    <source>
        <dbReference type="EMBL" id="RLN50339.1"/>
    </source>
</evidence>
<dbReference type="EMBL" id="MBAD02002037">
    <property type="protein sequence ID" value="RLN50339.1"/>
    <property type="molecule type" value="Genomic_DNA"/>
</dbReference>
<dbReference type="GO" id="GO:0016747">
    <property type="term" value="F:acyltransferase activity, transferring groups other than amino-acyl groups"/>
    <property type="evidence" value="ECO:0007669"/>
    <property type="project" value="TreeGrafter"/>
</dbReference>
<dbReference type="SUPFAM" id="SSF52777">
    <property type="entry name" value="CoA-dependent acyltransferases"/>
    <property type="match status" value="1"/>
</dbReference>
<keyword evidence="1" id="KW-0808">Transferase</keyword>
<sequence>MDAVMHSFGFIILYIFPPPSSNSTVGYDLDKLHRSFVTLVEEDYPLLVGELHVDPQTGIVNVKQSPERRQRGAQEIRFETNPKNSMTTEEAIKMRTLDLMPTQRSKMELICAKGTLLADGGLVIGVDASHTLFDGEAMFTFMTVWGQHYSGVSKEKRLVVSHDRHLLKGTGSPSRMAHPEFRVVAAETAKDDESGQAASGPTPVPPATEHCLFHFSPAMMKKIKEVATQGESGEVESSYVSTNDAITALFTALISRARGHGQHMRITTGVNARHRLEPPLPDNYVGNVIFNALSTYTDSELQVENEKKQGWVSPATLAKLARRVRASILERNDAYLRDAIDFLMEQKNVSAVQVGTNFVFGPDLMFTSWVHMGMYNTEFDGTHPWYACVPSIPCYDGFNMITEARKGGDGVDVGVFLESGAMERLKKLPFPFNSLQFSASYSSTPRKKIHTKINMVCVADKVNDIGDVLIPLSPMDAVMNTYRVVVLYIYPCPSTSGAEFDLEKLQRSFTTLVNEDYPVLIGKLQIDREAGTTNVRQTPEAREQGGAGIRFETNPSNPQTADDAMTTLSWEFMPKARMDGEIIAVKCSLLADGGLVIGVDCSHVLFDGEAMFTFMKTWGQRYSGVGIEKRLVINHDRYLLSGNKEICRRPHPEFQTTPVRPLIRQPDGSLAPKTTSKPPKTAQHVFHLTPSNMAKLKKMAGGVPEATISHNRRTSIIANLLSVFKSKRKKVANIQAPSCPSYVSTLDAITALFAILISRARGHNQSCMDGFVLITETPKAEEGLDVLVCLECATMDKFKALCANVPFLQE</sequence>
<accession>A0A3F2RPF8</accession>
<gene>
    <name evidence="3" type="ORF">BBJ29_002974</name>
    <name evidence="4" type="ORF">BBP00_00005247</name>
</gene>
<dbReference type="PANTHER" id="PTHR31642">
    <property type="entry name" value="TRICHOTHECENE 3-O-ACETYLTRANSFERASE"/>
    <property type="match status" value="1"/>
</dbReference>
<evidence type="ECO:0000313" key="5">
    <source>
        <dbReference type="Proteomes" id="UP000277300"/>
    </source>
</evidence>